<dbReference type="EMBL" id="JAPFFF010000004">
    <property type="protein sequence ID" value="KAK8891264.1"/>
    <property type="molecule type" value="Genomic_DNA"/>
</dbReference>
<feature type="transmembrane region" description="Helical" evidence="7">
    <location>
        <begin position="408"/>
        <end position="430"/>
    </location>
</feature>
<keyword evidence="5 7" id="KW-0472">Membrane</keyword>
<proteinExistence type="predicted"/>
<feature type="transmembrane region" description="Helical" evidence="7">
    <location>
        <begin position="12"/>
        <end position="34"/>
    </location>
</feature>
<feature type="transmembrane region" description="Helical" evidence="7">
    <location>
        <begin position="46"/>
        <end position="76"/>
    </location>
</feature>
<evidence type="ECO:0000256" key="2">
    <source>
        <dbReference type="ARBA" id="ARBA00022679"/>
    </source>
</evidence>
<evidence type="ECO:0000256" key="5">
    <source>
        <dbReference type="ARBA" id="ARBA00023136"/>
    </source>
</evidence>
<keyword evidence="2" id="KW-0808">Transferase</keyword>
<evidence type="ECO:0000256" key="3">
    <source>
        <dbReference type="ARBA" id="ARBA00022692"/>
    </source>
</evidence>
<dbReference type="InterPro" id="IPR049941">
    <property type="entry name" value="LPLAT_7/PORCN-like"/>
</dbReference>
<evidence type="ECO:0000256" key="6">
    <source>
        <dbReference type="ARBA" id="ARBA00023315"/>
    </source>
</evidence>
<evidence type="ECO:0000256" key="1">
    <source>
        <dbReference type="ARBA" id="ARBA00004141"/>
    </source>
</evidence>
<dbReference type="Pfam" id="PF03062">
    <property type="entry name" value="MBOAT"/>
    <property type="match status" value="1"/>
</dbReference>
<keyword evidence="3 7" id="KW-0812">Transmembrane</keyword>
<evidence type="ECO:0000313" key="9">
    <source>
        <dbReference type="Proteomes" id="UP001470230"/>
    </source>
</evidence>
<feature type="transmembrane region" description="Helical" evidence="7">
    <location>
        <begin position="197"/>
        <end position="215"/>
    </location>
</feature>
<evidence type="ECO:0000256" key="4">
    <source>
        <dbReference type="ARBA" id="ARBA00022989"/>
    </source>
</evidence>
<evidence type="ECO:0000313" key="8">
    <source>
        <dbReference type="EMBL" id="KAK8891264.1"/>
    </source>
</evidence>
<evidence type="ECO:0000256" key="7">
    <source>
        <dbReference type="SAM" id="Phobius"/>
    </source>
</evidence>
<comment type="subcellular location">
    <subcellularLocation>
        <location evidence="1">Membrane</location>
        <topology evidence="1">Multi-pass membrane protein</topology>
    </subcellularLocation>
</comment>
<reference evidence="8 9" key="1">
    <citation type="submission" date="2024-04" db="EMBL/GenBank/DDBJ databases">
        <title>Tritrichomonas musculus Genome.</title>
        <authorList>
            <person name="Alves-Ferreira E."/>
            <person name="Grigg M."/>
            <person name="Lorenzi H."/>
            <person name="Galac M."/>
        </authorList>
    </citation>
    <scope>NUCLEOTIDE SEQUENCE [LARGE SCALE GENOMIC DNA]</scope>
    <source>
        <strain evidence="8 9">EAF2021</strain>
    </source>
</reference>
<keyword evidence="9" id="KW-1185">Reference proteome</keyword>
<feature type="transmembrane region" description="Helical" evidence="7">
    <location>
        <begin position="155"/>
        <end position="176"/>
    </location>
</feature>
<dbReference type="PANTHER" id="PTHR13906">
    <property type="entry name" value="PORCUPINE"/>
    <property type="match status" value="1"/>
</dbReference>
<dbReference type="Proteomes" id="UP001470230">
    <property type="component" value="Unassembled WGS sequence"/>
</dbReference>
<keyword evidence="4 7" id="KW-1133">Transmembrane helix</keyword>
<dbReference type="PANTHER" id="PTHR13906:SF4">
    <property type="entry name" value="LYSOPHOSPHOLIPID ACYLTRANSFERASE 6"/>
    <property type="match status" value="1"/>
</dbReference>
<accession>A0ABR2KJD5</accession>
<keyword evidence="6 8" id="KW-0012">Acyltransferase</keyword>
<dbReference type="GO" id="GO:0016746">
    <property type="term" value="F:acyltransferase activity"/>
    <property type="evidence" value="ECO:0007669"/>
    <property type="project" value="UniProtKB-KW"/>
</dbReference>
<comment type="caution">
    <text evidence="8">The sequence shown here is derived from an EMBL/GenBank/DDBJ whole genome shotgun (WGS) entry which is preliminary data.</text>
</comment>
<dbReference type="InterPro" id="IPR004299">
    <property type="entry name" value="MBOAT_fam"/>
</dbReference>
<sequence>MLDDIINSLREIGVVAFLVFMNVALWPITSIILTRIKSRKIQLCFHLLYGIFLSVVLFRQQIIYPIGFAVLSYFVIDKGPFIGCLFALIFNTGTNIIYKLQDTNTWEFEVTCMTMIQFQRVCSTSFNIAHGKEDSFKRPFYKPLAMKQKPPFLHWFAYLFTPIGAFSGPTFEYILFEYILDVGNRPKIASNSRSRKMAIRRWLEGILFSIFNVFFMKKVGIEFYSQPFFLNSPTFVRLLLMLVCTCGQACRYFPAWSTIEASIYEFGLGESGLVNDFYDVSNMSMFDLLTSNSIGIWLQRWNHSSHIFFKRYLFYPLYDNHYGYAIAHHSVFIASALWHGFEPVYFLVLPEMICSTVADDLILQYLPYEKMPIWLKPIYHFWIILCMFNTTSTWWYRTYDSFFFVRKSVKYLGTIIIFAVFFIMMILSFIKPPKKRIRAKKEVKVDENKESKKDH</sequence>
<feature type="transmembrane region" description="Helical" evidence="7">
    <location>
        <begin position="378"/>
        <end position="396"/>
    </location>
</feature>
<protein>
    <submittedName>
        <fullName evidence="8">Lysophosphatidylcholine acyltransferase 3</fullName>
    </submittedName>
</protein>
<organism evidence="8 9">
    <name type="scientific">Tritrichomonas musculus</name>
    <dbReference type="NCBI Taxonomy" id="1915356"/>
    <lineage>
        <taxon>Eukaryota</taxon>
        <taxon>Metamonada</taxon>
        <taxon>Parabasalia</taxon>
        <taxon>Tritrichomonadida</taxon>
        <taxon>Tritrichomonadidae</taxon>
        <taxon>Tritrichomonas</taxon>
    </lineage>
</organism>
<name>A0ABR2KJD5_9EUKA</name>
<gene>
    <name evidence="8" type="ORF">M9Y10_028471</name>
</gene>